<reference evidence="2 3" key="1">
    <citation type="submission" date="2018-11" db="EMBL/GenBank/DDBJ databases">
        <title>Genome sequencing and assembly of Clostridium tagluense strain A121.</title>
        <authorList>
            <person name="Murakami T."/>
            <person name="Segawa T."/>
            <person name="Shcherbakova V.A."/>
            <person name="Mori H."/>
            <person name="Yoshimura Y."/>
        </authorList>
    </citation>
    <scope>NUCLEOTIDE SEQUENCE [LARGE SCALE GENOMIC DNA]</scope>
    <source>
        <strain evidence="2 3">A121</strain>
    </source>
</reference>
<evidence type="ECO:0000313" key="2">
    <source>
        <dbReference type="EMBL" id="GCD13246.1"/>
    </source>
</evidence>
<name>A0A401UUS9_9CLOT</name>
<dbReference type="Proteomes" id="UP000287872">
    <property type="component" value="Unassembled WGS sequence"/>
</dbReference>
<keyword evidence="3" id="KW-1185">Reference proteome</keyword>
<sequence>MTLTLDEFIIRFLMHVLSRKFVKIRHYGILSNRNRSTKLQKCKELTGAVENKNQNLEVKLSAAELLLKLTGIDINICSCCGKGKLITKEKLKLIFLVLKQISERWKRLNPHSSGNAASFFSLFQKLSNFSGYHHLSIYLW</sequence>
<organism evidence="2 3">
    <name type="scientific">Clostridium tagluense</name>
    <dbReference type="NCBI Taxonomy" id="360422"/>
    <lineage>
        <taxon>Bacteria</taxon>
        <taxon>Bacillati</taxon>
        <taxon>Bacillota</taxon>
        <taxon>Clostridia</taxon>
        <taxon>Eubacteriales</taxon>
        <taxon>Clostridiaceae</taxon>
        <taxon>Clostridium</taxon>
    </lineage>
</organism>
<evidence type="ECO:0000259" key="1">
    <source>
        <dbReference type="Pfam" id="PF04986"/>
    </source>
</evidence>
<dbReference type="EMBL" id="BHYK01000075">
    <property type="protein sequence ID" value="GCD13246.1"/>
    <property type="molecule type" value="Genomic_DNA"/>
</dbReference>
<feature type="domain" description="Transposase IS801/IS1294" evidence="1">
    <location>
        <begin position="1"/>
        <end position="34"/>
    </location>
</feature>
<dbReference type="InterPro" id="IPR007069">
    <property type="entry name" value="Transposase_32"/>
</dbReference>
<proteinExistence type="predicted"/>
<protein>
    <recommendedName>
        <fullName evidence="1">Transposase IS801/IS1294 domain-containing protein</fullName>
    </recommendedName>
</protein>
<dbReference type="GO" id="GO:0006313">
    <property type="term" value="P:DNA transposition"/>
    <property type="evidence" value="ECO:0007669"/>
    <property type="project" value="InterPro"/>
</dbReference>
<evidence type="ECO:0000313" key="3">
    <source>
        <dbReference type="Proteomes" id="UP000287872"/>
    </source>
</evidence>
<gene>
    <name evidence="2" type="ORF">Ctaglu_48690</name>
</gene>
<dbReference type="AlphaFoldDB" id="A0A401UUS9"/>
<accession>A0A401UUS9</accession>
<comment type="caution">
    <text evidence="2">The sequence shown here is derived from an EMBL/GenBank/DDBJ whole genome shotgun (WGS) entry which is preliminary data.</text>
</comment>
<dbReference type="GO" id="GO:0003677">
    <property type="term" value="F:DNA binding"/>
    <property type="evidence" value="ECO:0007669"/>
    <property type="project" value="InterPro"/>
</dbReference>
<dbReference type="Pfam" id="PF04986">
    <property type="entry name" value="Y2_Tnp"/>
    <property type="match status" value="1"/>
</dbReference>
<dbReference type="GO" id="GO:0004803">
    <property type="term" value="F:transposase activity"/>
    <property type="evidence" value="ECO:0007669"/>
    <property type="project" value="InterPro"/>
</dbReference>